<comment type="caution">
    <text evidence="4">The sequence shown here is derived from an EMBL/GenBank/DDBJ whole genome shotgun (WGS) entry which is preliminary data.</text>
</comment>
<keyword evidence="1" id="KW-0812">Transmembrane</keyword>
<feature type="transmembrane region" description="Helical" evidence="1">
    <location>
        <begin position="214"/>
        <end position="231"/>
    </location>
</feature>
<feature type="transmembrane region" description="Helical" evidence="1">
    <location>
        <begin position="237"/>
        <end position="259"/>
    </location>
</feature>
<reference evidence="5 6" key="1">
    <citation type="submission" date="2020-04" db="EMBL/GenBank/DDBJ databases">
        <title>Pseudomonas crami sp. nov., a novel proteolytic bacterial species isolated from cream.</title>
        <authorList>
            <person name="Hofmann K."/>
            <person name="Woller A."/>
            <person name="Huptas C."/>
            <person name="Wenning M."/>
            <person name="Scherer S."/>
            <person name="Doll E.V."/>
        </authorList>
    </citation>
    <scope>NUCLEOTIDE SEQUENCE [LARGE SCALE GENOMIC DNA]</scope>
    <source>
        <strain evidence="2 6">WS 5096</strain>
        <strain evidence="4 5">WS 5106</strain>
    </source>
</reference>
<evidence type="ECO:0000313" key="2">
    <source>
        <dbReference type="EMBL" id="MBC2381717.1"/>
    </source>
</evidence>
<feature type="transmembrane region" description="Helical" evidence="1">
    <location>
        <begin position="92"/>
        <end position="108"/>
    </location>
</feature>
<gene>
    <name evidence="2" type="ORF">HF209_12255</name>
    <name evidence="3" type="ORF">HF257_07645</name>
    <name evidence="4" type="ORF">HF257_10875</name>
</gene>
<dbReference type="EMBL" id="JAAXCZ010000005">
    <property type="protein sequence ID" value="MBC2381717.1"/>
    <property type="molecule type" value="Genomic_DNA"/>
</dbReference>
<dbReference type="EMBL" id="JAAXCY010000003">
    <property type="protein sequence ID" value="MBC2405872.1"/>
    <property type="molecule type" value="Genomic_DNA"/>
</dbReference>
<dbReference type="Proteomes" id="UP000520513">
    <property type="component" value="Unassembled WGS sequence"/>
</dbReference>
<evidence type="ECO:0000313" key="6">
    <source>
        <dbReference type="Proteomes" id="UP000534677"/>
    </source>
</evidence>
<keyword evidence="6" id="KW-1185">Reference proteome</keyword>
<dbReference type="Proteomes" id="UP000534677">
    <property type="component" value="Unassembled WGS sequence"/>
</dbReference>
<dbReference type="AlphaFoldDB" id="A0A7X1DY64"/>
<accession>A0A7X1DY64</accession>
<evidence type="ECO:0000313" key="4">
    <source>
        <dbReference type="EMBL" id="MBC2406508.1"/>
    </source>
</evidence>
<evidence type="ECO:0000313" key="3">
    <source>
        <dbReference type="EMBL" id="MBC2405872.1"/>
    </source>
</evidence>
<dbReference type="EMBL" id="JAAXCY010000004">
    <property type="protein sequence ID" value="MBC2406508.1"/>
    <property type="molecule type" value="Genomic_DNA"/>
</dbReference>
<keyword evidence="1" id="KW-1133">Transmembrane helix</keyword>
<protein>
    <submittedName>
        <fullName evidence="4">Uncharacterized protein</fullName>
    </submittedName>
</protein>
<sequence length="355" mass="39494">MSKVASNGGGQSSGGNADGASAFDSLLLSETEELSNKAVPDSRNSRADFVRKSQLIIASAVAACLTLFLLLFPSDIESDVLRRLLSGIDFKAIVVISILAVGFVLFVVSQFQEYLFKSEVTSTFVDIDERASLSKVEAQISELRFEILQVKAGQDSGAENQREDADSKVELHEFSAIEYYIHRSIKSLDKHIETSEKKASKLLDTGTMYLRRGIYFYVSSILVWQVVAHVWGVDKPLIYGVVSCSLTFLVVEFLAAWFLKQYRSFIDSSIQFMRVRSVFDRYLLSYYAVKEFSVGGVEGNVESKAQVLKVLAEEIKWPEAINSKAGDVNHMVQMFESLAGILEKVKKAPTKNEQA</sequence>
<dbReference type="RefSeq" id="WP_185707514.1">
    <property type="nucleotide sequence ID" value="NZ_JAAXCY010000003.1"/>
</dbReference>
<keyword evidence="1" id="KW-0472">Membrane</keyword>
<proteinExistence type="predicted"/>
<evidence type="ECO:0000313" key="5">
    <source>
        <dbReference type="Proteomes" id="UP000520513"/>
    </source>
</evidence>
<name>A0A7X1DY64_9PSED</name>
<organism evidence="4 5">
    <name type="scientific">Pseudomonas cremoris</name>
    <dbReference type="NCBI Taxonomy" id="2724178"/>
    <lineage>
        <taxon>Bacteria</taxon>
        <taxon>Pseudomonadati</taxon>
        <taxon>Pseudomonadota</taxon>
        <taxon>Gammaproteobacteria</taxon>
        <taxon>Pseudomonadales</taxon>
        <taxon>Pseudomonadaceae</taxon>
        <taxon>Pseudomonas</taxon>
    </lineage>
</organism>
<evidence type="ECO:0000256" key="1">
    <source>
        <dbReference type="SAM" id="Phobius"/>
    </source>
</evidence>
<feature type="transmembrane region" description="Helical" evidence="1">
    <location>
        <begin position="55"/>
        <end position="72"/>
    </location>
</feature>